<evidence type="ECO:0000259" key="1">
    <source>
        <dbReference type="Pfam" id="PF07969"/>
    </source>
</evidence>
<comment type="caution">
    <text evidence="2">The sequence shown here is derived from an EMBL/GenBank/DDBJ whole genome shotgun (WGS) entry which is preliminary data.</text>
</comment>
<dbReference type="InterPro" id="IPR013108">
    <property type="entry name" value="Amidohydro_3"/>
</dbReference>
<dbReference type="Proteomes" id="UP000523795">
    <property type="component" value="Unassembled WGS sequence"/>
</dbReference>
<dbReference type="InterPro" id="IPR011059">
    <property type="entry name" value="Metal-dep_hydrolase_composite"/>
</dbReference>
<reference evidence="2 3" key="1">
    <citation type="submission" date="2020-04" db="EMBL/GenBank/DDBJ databases">
        <authorList>
            <person name="Liu S."/>
        </authorList>
    </citation>
    <scope>NUCLEOTIDE SEQUENCE [LARGE SCALE GENOMIC DNA]</scope>
    <source>
        <strain evidence="2 3">CGMCC 1.15091</strain>
    </source>
</reference>
<dbReference type="InterPro" id="IPR032466">
    <property type="entry name" value="Metal_Hydrolase"/>
</dbReference>
<dbReference type="Gene3D" id="3.20.20.140">
    <property type="entry name" value="Metal-dependent hydrolases"/>
    <property type="match status" value="1"/>
</dbReference>
<dbReference type="CDD" id="cd01300">
    <property type="entry name" value="YtcJ_like"/>
    <property type="match status" value="1"/>
</dbReference>
<accession>A0ABX1JPF0</accession>
<feature type="non-terminal residue" evidence="2">
    <location>
        <position position="1"/>
    </location>
</feature>
<keyword evidence="3" id="KW-1185">Reference proteome</keyword>
<gene>
    <name evidence="2" type="ORF">HER39_11565</name>
</gene>
<dbReference type="PANTHER" id="PTHR22642:SF2">
    <property type="entry name" value="PROTEIN LONG AFTER FAR-RED 3"/>
    <property type="match status" value="1"/>
</dbReference>
<dbReference type="Gene3D" id="3.10.310.70">
    <property type="match status" value="1"/>
</dbReference>
<dbReference type="Pfam" id="PF07969">
    <property type="entry name" value="Amidohydro_3"/>
    <property type="match status" value="1"/>
</dbReference>
<feature type="non-terminal residue" evidence="2">
    <location>
        <position position="424"/>
    </location>
</feature>
<evidence type="ECO:0000313" key="2">
    <source>
        <dbReference type="EMBL" id="NKX51189.1"/>
    </source>
</evidence>
<dbReference type="Gene3D" id="2.30.40.10">
    <property type="entry name" value="Urease, subunit C, domain 1"/>
    <property type="match status" value="1"/>
</dbReference>
<dbReference type="EMBL" id="JAAZSR010000186">
    <property type="protein sequence ID" value="NKX51189.1"/>
    <property type="molecule type" value="Genomic_DNA"/>
</dbReference>
<protein>
    <submittedName>
        <fullName evidence="2">Amidohydrolase</fullName>
    </submittedName>
</protein>
<sequence>GGARHTVNLAGRLLAPGFTDAHVHAAMGGDERLGCDLTAAESADAALHLVRTYAAARPGTAWVVGGGWHMHHYPGGTPTAALLDAAVADRPAYLINRDHHGAWVNTRALALAGITAATADPADGRIERGAFGNPTGTLHEGAMDLVSRHLPPAARDDLDAGLRESQRYLHSLGVTGWQEAILGSYSGHADASATYRRLYADGTLTARATGALWVPRTATLDTVADLIDDFRERRRVNAAAGFATVNAKIMVDGVAENGTAAMLEPYERSCDCGAGGSPGTGLTYLPREVLLAVAAGLDAAGFDLHMHAIGDRAVRNGLDAVEHARRANGTRCRPDRRHHLAHIQVVHPDDVPRFGLLGVAANAQALWACNDRQMTDLTLPLLGSERVRWQYPFRSLAAEGAPLIMGSDWPVSTPDPWQAIHVAV</sequence>
<proteinExistence type="predicted"/>
<feature type="domain" description="Amidohydrolase 3" evidence="1">
    <location>
        <begin position="6"/>
        <end position="424"/>
    </location>
</feature>
<name>A0ABX1JPF0_9MICC</name>
<dbReference type="SUPFAM" id="SSF51556">
    <property type="entry name" value="Metallo-dependent hydrolases"/>
    <property type="match status" value="1"/>
</dbReference>
<organism evidence="2 3">
    <name type="scientific">Arthrobacter deserti</name>
    <dbReference type="NCBI Taxonomy" id="1742687"/>
    <lineage>
        <taxon>Bacteria</taxon>
        <taxon>Bacillati</taxon>
        <taxon>Actinomycetota</taxon>
        <taxon>Actinomycetes</taxon>
        <taxon>Micrococcales</taxon>
        <taxon>Micrococcaceae</taxon>
        <taxon>Arthrobacter</taxon>
    </lineage>
</organism>
<dbReference type="InterPro" id="IPR033932">
    <property type="entry name" value="YtcJ-like"/>
</dbReference>
<dbReference type="PANTHER" id="PTHR22642">
    <property type="entry name" value="IMIDAZOLONEPROPIONASE"/>
    <property type="match status" value="1"/>
</dbReference>
<evidence type="ECO:0000313" key="3">
    <source>
        <dbReference type="Proteomes" id="UP000523795"/>
    </source>
</evidence>